<dbReference type="InterPro" id="IPR025724">
    <property type="entry name" value="GAG-pre-integrase_dom"/>
</dbReference>
<evidence type="ECO:0000313" key="4">
    <source>
        <dbReference type="Proteomes" id="UP001151760"/>
    </source>
</evidence>
<accession>A0ABQ5EZJ6</accession>
<feature type="compositionally biased region" description="Polar residues" evidence="1">
    <location>
        <begin position="278"/>
        <end position="288"/>
    </location>
</feature>
<feature type="domain" description="GAG-pre-integrase" evidence="2">
    <location>
        <begin position="370"/>
        <end position="429"/>
    </location>
</feature>
<name>A0ABQ5EZJ6_9ASTR</name>
<organism evidence="3 4">
    <name type="scientific">Tanacetum coccineum</name>
    <dbReference type="NCBI Taxonomy" id="301880"/>
    <lineage>
        <taxon>Eukaryota</taxon>
        <taxon>Viridiplantae</taxon>
        <taxon>Streptophyta</taxon>
        <taxon>Embryophyta</taxon>
        <taxon>Tracheophyta</taxon>
        <taxon>Spermatophyta</taxon>
        <taxon>Magnoliopsida</taxon>
        <taxon>eudicotyledons</taxon>
        <taxon>Gunneridae</taxon>
        <taxon>Pentapetalae</taxon>
        <taxon>asterids</taxon>
        <taxon>campanulids</taxon>
        <taxon>Asterales</taxon>
        <taxon>Asteraceae</taxon>
        <taxon>Asteroideae</taxon>
        <taxon>Anthemideae</taxon>
        <taxon>Anthemidinae</taxon>
        <taxon>Tanacetum</taxon>
    </lineage>
</organism>
<keyword evidence="4" id="KW-1185">Reference proteome</keyword>
<dbReference type="Pfam" id="PF13976">
    <property type="entry name" value="gag_pre-integrs"/>
    <property type="match status" value="1"/>
</dbReference>
<protein>
    <submittedName>
        <fullName evidence="3">Retrovirus-related pol polyprotein from transposon TNT 1-94</fullName>
    </submittedName>
</protein>
<reference evidence="3" key="2">
    <citation type="submission" date="2022-01" db="EMBL/GenBank/DDBJ databases">
        <authorList>
            <person name="Yamashiro T."/>
            <person name="Shiraishi A."/>
            <person name="Satake H."/>
            <person name="Nakayama K."/>
        </authorList>
    </citation>
    <scope>NUCLEOTIDE SEQUENCE</scope>
</reference>
<sequence>MLTKPQVFYDNILKQALGFQNPFYLKKAKQIRPILYDSNVISKETNLNRLSKDFGKRFIPQRELSDKQALHPITDQSASLPVKIEALRELPKLDPVILAPKVKNNKEAHEYYLKHTMEQAAILRELIQELLGYVRDTCPDIHKPRVNPSTSGSGSKPSGNTKNDRILRKPSSNEKNKVEVQSRKVKSSLNKSNSESKNVCNEHVKHPVKGAKALYSDEPPTKQYHLRVPYRLEVVAPKQVVTRVYTRRPKVPKSIQNSKPKVAKSMTANRMEPDTSRGSDTSIAPSSSSLIDCSTVKFSNDQVAMIMGYGDYQIGNVTISRVYYVEGLGHNLFSVGQFCDLDLEVAFQKHTCFVRNLEGVDLLSGYSGTNLFSLSIRDMMASSPICLLSKAIKTKSWLWHRRLSHLNFGAINHLARHGLVRGLPRLKLEKRTNGFCLCQRKKASNRS</sequence>
<evidence type="ECO:0000313" key="3">
    <source>
        <dbReference type="EMBL" id="GJT55887.1"/>
    </source>
</evidence>
<feature type="region of interest" description="Disordered" evidence="1">
    <location>
        <begin position="251"/>
        <end position="288"/>
    </location>
</feature>
<feature type="compositionally biased region" description="Low complexity" evidence="1">
    <location>
        <begin position="187"/>
        <end position="198"/>
    </location>
</feature>
<reference evidence="3" key="1">
    <citation type="journal article" date="2022" name="Int. J. Mol. Sci.">
        <title>Draft Genome of Tanacetum Coccineum: Genomic Comparison of Closely Related Tanacetum-Family Plants.</title>
        <authorList>
            <person name="Yamashiro T."/>
            <person name="Shiraishi A."/>
            <person name="Nakayama K."/>
            <person name="Satake H."/>
        </authorList>
    </citation>
    <scope>NUCLEOTIDE SEQUENCE</scope>
</reference>
<evidence type="ECO:0000259" key="2">
    <source>
        <dbReference type="Pfam" id="PF13976"/>
    </source>
</evidence>
<feature type="region of interest" description="Disordered" evidence="1">
    <location>
        <begin position="139"/>
        <end position="204"/>
    </location>
</feature>
<dbReference type="Proteomes" id="UP001151760">
    <property type="component" value="Unassembled WGS sequence"/>
</dbReference>
<evidence type="ECO:0000256" key="1">
    <source>
        <dbReference type="SAM" id="MobiDB-lite"/>
    </source>
</evidence>
<dbReference type="EMBL" id="BQNB010016797">
    <property type="protein sequence ID" value="GJT55887.1"/>
    <property type="molecule type" value="Genomic_DNA"/>
</dbReference>
<proteinExistence type="predicted"/>
<feature type="compositionally biased region" description="Basic and acidic residues" evidence="1">
    <location>
        <begin position="162"/>
        <end position="182"/>
    </location>
</feature>
<gene>
    <name evidence="3" type="ORF">Tco_0990941</name>
</gene>
<feature type="compositionally biased region" description="Low complexity" evidence="1">
    <location>
        <begin position="147"/>
        <end position="161"/>
    </location>
</feature>
<comment type="caution">
    <text evidence="3">The sequence shown here is derived from an EMBL/GenBank/DDBJ whole genome shotgun (WGS) entry which is preliminary data.</text>
</comment>